<evidence type="ECO:0000313" key="1">
    <source>
        <dbReference type="EMBL" id="EQA61816.1"/>
    </source>
</evidence>
<proteinExistence type="predicted"/>
<name>V6HWJ1_9LEPT</name>
<organism evidence="1 2">
    <name type="scientific">Leptospira alexanderi serovar Manhao 3 str. L 60</name>
    <dbReference type="NCBI Taxonomy" id="1049759"/>
    <lineage>
        <taxon>Bacteria</taxon>
        <taxon>Pseudomonadati</taxon>
        <taxon>Spirochaetota</taxon>
        <taxon>Spirochaetia</taxon>
        <taxon>Leptospirales</taxon>
        <taxon>Leptospiraceae</taxon>
        <taxon>Leptospira</taxon>
    </lineage>
</organism>
<gene>
    <name evidence="1" type="ORF">LEP1GSC062_3106</name>
</gene>
<dbReference type="AlphaFoldDB" id="V6HWJ1"/>
<evidence type="ECO:0000313" key="2">
    <source>
        <dbReference type="Proteomes" id="UP000018747"/>
    </source>
</evidence>
<reference evidence="1" key="1">
    <citation type="submission" date="2013-05" db="EMBL/GenBank/DDBJ databases">
        <authorList>
            <person name="Harkins D.M."/>
            <person name="Durkin A.S."/>
            <person name="Brinkac L.M."/>
            <person name="Haft D.H."/>
            <person name="Selengut J.D."/>
            <person name="Sanka R."/>
            <person name="DePew J."/>
            <person name="Purushe J."/>
            <person name="Hartskeerl R.A."/>
            <person name="Ahmed A."/>
            <person name="van der Linden H."/>
            <person name="Goris M.G.A."/>
            <person name="Vinetz J.M."/>
            <person name="Sutton G.G."/>
            <person name="Nierman W.C."/>
            <person name="Fouts D.E."/>
        </authorList>
    </citation>
    <scope>NUCLEOTIDE SEQUENCE [LARGE SCALE GENOMIC DNA]</scope>
    <source>
        <strain evidence="1">L 60</strain>
    </source>
</reference>
<accession>V6HWJ1</accession>
<comment type="caution">
    <text evidence="1">The sequence shown here is derived from an EMBL/GenBank/DDBJ whole genome shotgun (WGS) entry which is preliminary data.</text>
</comment>
<sequence>MYTNFPLKLFQIPIVNAATKRNPPFRLSEEVAQVSSESDRFEFTKEGNMVVSV</sequence>
<keyword evidence="2" id="KW-1185">Reference proteome</keyword>
<dbReference type="EMBL" id="AHMT02000044">
    <property type="protein sequence ID" value="EQA61816.1"/>
    <property type="molecule type" value="Genomic_DNA"/>
</dbReference>
<protein>
    <submittedName>
        <fullName evidence="1">Uncharacterized protein</fullName>
    </submittedName>
</protein>
<dbReference type="Proteomes" id="UP000018747">
    <property type="component" value="Unassembled WGS sequence"/>
</dbReference>